<name>A0A8S0TCN5_OLEEU</name>
<reference evidence="1 2" key="1">
    <citation type="submission" date="2019-12" db="EMBL/GenBank/DDBJ databases">
        <authorList>
            <person name="Alioto T."/>
            <person name="Alioto T."/>
            <person name="Gomez Garrido J."/>
        </authorList>
    </citation>
    <scope>NUCLEOTIDE SEQUENCE [LARGE SCALE GENOMIC DNA]</scope>
</reference>
<organism evidence="1 2">
    <name type="scientific">Olea europaea subsp. europaea</name>
    <dbReference type="NCBI Taxonomy" id="158383"/>
    <lineage>
        <taxon>Eukaryota</taxon>
        <taxon>Viridiplantae</taxon>
        <taxon>Streptophyta</taxon>
        <taxon>Embryophyta</taxon>
        <taxon>Tracheophyta</taxon>
        <taxon>Spermatophyta</taxon>
        <taxon>Magnoliopsida</taxon>
        <taxon>eudicotyledons</taxon>
        <taxon>Gunneridae</taxon>
        <taxon>Pentapetalae</taxon>
        <taxon>asterids</taxon>
        <taxon>lamiids</taxon>
        <taxon>Lamiales</taxon>
        <taxon>Oleaceae</taxon>
        <taxon>Oleeae</taxon>
        <taxon>Olea</taxon>
    </lineage>
</organism>
<evidence type="ECO:0000313" key="2">
    <source>
        <dbReference type="Proteomes" id="UP000594638"/>
    </source>
</evidence>
<accession>A0A8S0TCN5</accession>
<protein>
    <submittedName>
        <fullName evidence="1">Uncharacterized protein</fullName>
    </submittedName>
</protein>
<keyword evidence="2" id="KW-1185">Reference proteome</keyword>
<proteinExistence type="predicted"/>
<dbReference type="AlphaFoldDB" id="A0A8S0TCN5"/>
<dbReference type="Gramene" id="OE9A006553T1">
    <property type="protein sequence ID" value="OE9A006553C1"/>
    <property type="gene ID" value="OE9A006553"/>
</dbReference>
<comment type="caution">
    <text evidence="1">The sequence shown here is derived from an EMBL/GenBank/DDBJ whole genome shotgun (WGS) entry which is preliminary data.</text>
</comment>
<gene>
    <name evidence="1" type="ORF">OLEA9_A006553</name>
</gene>
<dbReference type="Proteomes" id="UP000594638">
    <property type="component" value="Unassembled WGS sequence"/>
</dbReference>
<dbReference type="EMBL" id="CACTIH010005768">
    <property type="protein sequence ID" value="CAA3001601.1"/>
    <property type="molecule type" value="Genomic_DNA"/>
</dbReference>
<sequence length="143" mass="15963">MACTPCRKNSLEMPENQATFLLRPGHGLHTVSTNCLKMPENQAVFLPWPERVPDMACTPCPENVQKCLKIRLRPCHGHDASRTWPVHLVPEMLENQATSLPRPGCVPNMACTPCLETAQKCLKIRLRPCRVEESTHLGGTKAI</sequence>
<evidence type="ECO:0000313" key="1">
    <source>
        <dbReference type="EMBL" id="CAA3001601.1"/>
    </source>
</evidence>